<dbReference type="AlphaFoldDB" id="A0AAV1XTT9"/>
<proteinExistence type="predicted"/>
<evidence type="ECO:0000256" key="1">
    <source>
        <dbReference type="ARBA" id="ARBA00022729"/>
    </source>
</evidence>
<accession>A0AAV1XTT9</accession>
<comment type="caution">
    <text evidence="2">The sequence shown here is derived from an EMBL/GenBank/DDBJ whole genome shotgun (WGS) entry which is preliminary data.</text>
</comment>
<dbReference type="GO" id="GO:0001709">
    <property type="term" value="P:cell fate determination"/>
    <property type="evidence" value="ECO:0007669"/>
    <property type="project" value="TreeGrafter"/>
</dbReference>
<evidence type="ECO:0000313" key="3">
    <source>
        <dbReference type="Proteomes" id="UP001497480"/>
    </source>
</evidence>
<keyword evidence="3" id="KW-1185">Reference proteome</keyword>
<reference evidence="2 3" key="1">
    <citation type="submission" date="2024-03" db="EMBL/GenBank/DDBJ databases">
        <authorList>
            <person name="Martinez-Hernandez J."/>
        </authorList>
    </citation>
    <scope>NUCLEOTIDE SEQUENCE [LARGE SCALE GENOMIC DNA]</scope>
</reference>
<dbReference type="Proteomes" id="UP001497480">
    <property type="component" value="Unassembled WGS sequence"/>
</dbReference>
<dbReference type="Pfam" id="PF24068">
    <property type="entry name" value="TPD1_C"/>
    <property type="match status" value="1"/>
</dbReference>
<organism evidence="2 3">
    <name type="scientific">Lupinus luteus</name>
    <name type="common">European yellow lupine</name>
    <dbReference type="NCBI Taxonomy" id="3873"/>
    <lineage>
        <taxon>Eukaryota</taxon>
        <taxon>Viridiplantae</taxon>
        <taxon>Streptophyta</taxon>
        <taxon>Embryophyta</taxon>
        <taxon>Tracheophyta</taxon>
        <taxon>Spermatophyta</taxon>
        <taxon>Magnoliopsida</taxon>
        <taxon>eudicotyledons</taxon>
        <taxon>Gunneridae</taxon>
        <taxon>Pentapetalae</taxon>
        <taxon>rosids</taxon>
        <taxon>fabids</taxon>
        <taxon>Fabales</taxon>
        <taxon>Fabaceae</taxon>
        <taxon>Papilionoideae</taxon>
        <taxon>50 kb inversion clade</taxon>
        <taxon>genistoids sensu lato</taxon>
        <taxon>core genistoids</taxon>
        <taxon>Genisteae</taxon>
        <taxon>Lupinus</taxon>
    </lineage>
</organism>
<keyword evidence="1" id="KW-0732">Signal</keyword>
<evidence type="ECO:0000313" key="2">
    <source>
        <dbReference type="EMBL" id="CAL0324677.1"/>
    </source>
</evidence>
<name>A0AAV1XTT9_LUPLU</name>
<dbReference type="PANTHER" id="PTHR33184:SF51">
    <property type="entry name" value="BETA-1,3-N-ACETYLGLUCOSAMINYLTRANSFERASE FAMILY PROTEIN"/>
    <property type="match status" value="1"/>
</dbReference>
<gene>
    <name evidence="2" type="ORF">LLUT_LOCUS25737</name>
</gene>
<dbReference type="EMBL" id="CAXHTB010000018">
    <property type="protein sequence ID" value="CAL0324677.1"/>
    <property type="molecule type" value="Genomic_DNA"/>
</dbReference>
<sequence>METGNWAHGMPELSVNITNNCACIHKNVKINCTDFHSYKGIDPLILSVPIDETCLLKNGNDFFAFETLNFLYAWEPQFPFTPIYSQVLYVVHSLDKNDVSHGKLDRLDND</sequence>
<dbReference type="InterPro" id="IPR040361">
    <property type="entry name" value="TPD1"/>
</dbReference>
<protein>
    <submittedName>
        <fullName evidence="2">Uncharacterized protein</fullName>
    </submittedName>
</protein>
<dbReference type="PANTHER" id="PTHR33184">
    <property type="entry name" value="PROTEIN TAPETUM DETERMINANT 1-LIKE-RELATED"/>
    <property type="match status" value="1"/>
</dbReference>